<comment type="function">
    <text evidence="3">Inhibits all the catalytic activities of DNA gyrase by preventing its interaction with DNA. Acts by binding directly to the C-terminal domain of GyrB, which probably disrupts DNA binding by the gyrase.</text>
</comment>
<comment type="similarity">
    <text evidence="3">Belongs to the DNA gyrase inhibitor YacG family.</text>
</comment>
<dbReference type="Proteomes" id="UP000306340">
    <property type="component" value="Unassembled WGS sequence"/>
</dbReference>
<protein>
    <recommendedName>
        <fullName evidence="3">DNA gyrase inhibitor YacG</fullName>
    </recommendedName>
</protein>
<evidence type="ECO:0000256" key="3">
    <source>
        <dbReference type="HAMAP-Rule" id="MF_00649"/>
    </source>
</evidence>
<dbReference type="RefSeq" id="WP_136791115.1">
    <property type="nucleotide sequence ID" value="NZ_SWAU01000009.1"/>
</dbReference>
<dbReference type="InterPro" id="IPR005584">
    <property type="entry name" value="DNA_gyrase_inhibitor_YacG"/>
</dbReference>
<evidence type="ECO:0000256" key="2">
    <source>
        <dbReference type="ARBA" id="ARBA00022833"/>
    </source>
</evidence>
<gene>
    <name evidence="3 5" type="primary">yacG</name>
    <name evidence="5" type="ORF">FAZ78_02210</name>
</gene>
<dbReference type="GO" id="GO:0006355">
    <property type="term" value="P:regulation of DNA-templated transcription"/>
    <property type="evidence" value="ECO:0007669"/>
    <property type="project" value="InterPro"/>
</dbReference>
<keyword evidence="1 3" id="KW-0479">Metal-binding</keyword>
<proteinExistence type="inferred from homology"/>
<dbReference type="HAMAP" id="MF_00649">
    <property type="entry name" value="DNA_gyrase_inhibitor_YacG"/>
    <property type="match status" value="1"/>
</dbReference>
<dbReference type="GO" id="GO:0008270">
    <property type="term" value="F:zinc ion binding"/>
    <property type="evidence" value="ECO:0007669"/>
    <property type="project" value="UniProtKB-UniRule"/>
</dbReference>
<dbReference type="SUPFAM" id="SSF57716">
    <property type="entry name" value="Glucocorticoid receptor-like (DNA-binding domain)"/>
    <property type="match status" value="1"/>
</dbReference>
<evidence type="ECO:0000256" key="4">
    <source>
        <dbReference type="SAM" id="MobiDB-lite"/>
    </source>
</evidence>
<comment type="caution">
    <text evidence="5">The sequence shown here is derived from an EMBL/GenBank/DDBJ whole genome shotgun (WGS) entry which is preliminary data.</text>
</comment>
<accession>A0A4U0YZ64</accession>
<name>A0A4U0YZ64_9RHOB</name>
<dbReference type="PANTHER" id="PTHR36150">
    <property type="entry name" value="DNA GYRASE INHIBITOR YACG"/>
    <property type="match status" value="1"/>
</dbReference>
<comment type="cofactor">
    <cofactor evidence="3">
        <name>Zn(2+)</name>
        <dbReference type="ChEBI" id="CHEBI:29105"/>
    </cofactor>
    <text evidence="3">Binds 1 zinc ion.</text>
</comment>
<dbReference type="AlphaFoldDB" id="A0A4U0YZ64"/>
<dbReference type="Gene3D" id="3.30.50.10">
    <property type="entry name" value="Erythroid Transcription Factor GATA-1, subunit A"/>
    <property type="match status" value="1"/>
</dbReference>
<organism evidence="5 6">
    <name type="scientific">Cereibacter changlensis</name>
    <dbReference type="NCBI Taxonomy" id="402884"/>
    <lineage>
        <taxon>Bacteria</taxon>
        <taxon>Pseudomonadati</taxon>
        <taxon>Pseudomonadota</taxon>
        <taxon>Alphaproteobacteria</taxon>
        <taxon>Rhodobacterales</taxon>
        <taxon>Paracoccaceae</taxon>
        <taxon>Cereibacter</taxon>
    </lineage>
</organism>
<evidence type="ECO:0000313" key="6">
    <source>
        <dbReference type="Proteomes" id="UP000306340"/>
    </source>
</evidence>
<feature type="binding site" evidence="3">
    <location>
        <position position="22"/>
    </location>
    <ligand>
        <name>Zn(2+)</name>
        <dbReference type="ChEBI" id="CHEBI:29105"/>
    </ligand>
</feature>
<evidence type="ECO:0000256" key="1">
    <source>
        <dbReference type="ARBA" id="ARBA00022723"/>
    </source>
</evidence>
<dbReference type="Pfam" id="PF03884">
    <property type="entry name" value="YacG"/>
    <property type="match status" value="1"/>
</dbReference>
<feature type="binding site" evidence="3">
    <location>
        <position position="3"/>
    </location>
    <ligand>
        <name>Zn(2+)</name>
        <dbReference type="ChEBI" id="CHEBI:29105"/>
    </ligand>
</feature>
<feature type="binding site" evidence="3">
    <location>
        <position position="18"/>
    </location>
    <ligand>
        <name>Zn(2+)</name>
        <dbReference type="ChEBI" id="CHEBI:29105"/>
    </ligand>
</feature>
<dbReference type="InterPro" id="IPR013088">
    <property type="entry name" value="Znf_NHR/GATA"/>
</dbReference>
<feature type="binding site" evidence="3">
    <location>
        <position position="6"/>
    </location>
    <ligand>
        <name>Zn(2+)</name>
        <dbReference type="ChEBI" id="CHEBI:29105"/>
    </ligand>
</feature>
<dbReference type="EMBL" id="SWAU01000009">
    <property type="protein sequence ID" value="TKA98192.1"/>
    <property type="molecule type" value="Genomic_DNA"/>
</dbReference>
<dbReference type="GO" id="GO:0008657">
    <property type="term" value="F:DNA topoisomerase type II (double strand cut, ATP-hydrolyzing) inhibitor activity"/>
    <property type="evidence" value="ECO:0007669"/>
    <property type="project" value="UniProtKB-UniRule"/>
</dbReference>
<feature type="region of interest" description="Disordered" evidence="4">
    <location>
        <begin position="38"/>
        <end position="61"/>
    </location>
</feature>
<evidence type="ECO:0000313" key="5">
    <source>
        <dbReference type="EMBL" id="TKA98192.1"/>
    </source>
</evidence>
<keyword evidence="2 3" id="KW-0862">Zinc</keyword>
<reference evidence="5 6" key="1">
    <citation type="submission" date="2019-04" db="EMBL/GenBank/DDBJ databases">
        <title>Crypto-aerobic microbial life in anoxic (sulfidic) marine sediments.</title>
        <authorList>
            <person name="Bhattacharya S."/>
            <person name="Roy C."/>
            <person name="Mondal N."/>
            <person name="Sarkar J."/>
            <person name="Mandal S."/>
            <person name="Rameez M.J."/>
            <person name="Ghosh W."/>
        </authorList>
    </citation>
    <scope>NUCLEOTIDE SEQUENCE [LARGE SCALE GENOMIC DNA]</scope>
    <source>
        <strain evidence="5 6">SBBC</strain>
    </source>
</reference>
<sequence length="61" mass="6765">MTCPICARETDPKYRPFCSRRCADVDLGRWLTGSYRVPVEDEELPDGGAEAAGEGDDPPRH</sequence>
<comment type="subunit">
    <text evidence="3">Interacts with GyrB.</text>
</comment>
<dbReference type="PANTHER" id="PTHR36150:SF1">
    <property type="entry name" value="DNA GYRASE INHIBITOR YACG"/>
    <property type="match status" value="1"/>
</dbReference>